<gene>
    <name evidence="2" type="ORF">Plil01_001780900</name>
</gene>
<evidence type="ECO:0000313" key="2">
    <source>
        <dbReference type="EMBL" id="GMF65087.1"/>
    </source>
</evidence>
<comment type="caution">
    <text evidence="2">The sequence shown here is derived from an EMBL/GenBank/DDBJ whole genome shotgun (WGS) entry which is preliminary data.</text>
</comment>
<dbReference type="Proteomes" id="UP001165083">
    <property type="component" value="Unassembled WGS sequence"/>
</dbReference>
<sequence length="185" mass="20927">MDSVAPIIELPERFSVTNERLGMALAHVSAQANRLAEVHAALTDRQAEQETRQRQFVEERVAQARLEAEKRTQELVRAINEAYGDPTSLERRVDDRIQGVLATLQENSLTQARAVAEAQVAQQEAVRRAMEDRINTALTEVQERAPLRAEQAVQTLVANLNNERQHEAKCFSCNKLQLQIDSNFR</sequence>
<dbReference type="AlphaFoldDB" id="A0A9W6YHF4"/>
<protein>
    <submittedName>
        <fullName evidence="2">Unnamed protein product</fullName>
    </submittedName>
</protein>
<dbReference type="EMBL" id="BSXW01012446">
    <property type="protein sequence ID" value="GMF65087.1"/>
    <property type="molecule type" value="Genomic_DNA"/>
</dbReference>
<dbReference type="OrthoDB" id="129861at2759"/>
<keyword evidence="3" id="KW-1185">Reference proteome</keyword>
<evidence type="ECO:0000256" key="1">
    <source>
        <dbReference type="SAM" id="Coils"/>
    </source>
</evidence>
<accession>A0A9W6YHF4</accession>
<reference evidence="2" key="1">
    <citation type="submission" date="2023-04" db="EMBL/GenBank/DDBJ databases">
        <title>Phytophthora lilii NBRC 32176.</title>
        <authorList>
            <person name="Ichikawa N."/>
            <person name="Sato H."/>
            <person name="Tonouchi N."/>
        </authorList>
    </citation>
    <scope>NUCLEOTIDE SEQUENCE</scope>
    <source>
        <strain evidence="2">NBRC 32176</strain>
    </source>
</reference>
<proteinExistence type="predicted"/>
<name>A0A9W6YHF4_9STRA</name>
<evidence type="ECO:0000313" key="3">
    <source>
        <dbReference type="Proteomes" id="UP001165083"/>
    </source>
</evidence>
<organism evidence="2 3">
    <name type="scientific">Phytophthora lilii</name>
    <dbReference type="NCBI Taxonomy" id="2077276"/>
    <lineage>
        <taxon>Eukaryota</taxon>
        <taxon>Sar</taxon>
        <taxon>Stramenopiles</taxon>
        <taxon>Oomycota</taxon>
        <taxon>Peronosporomycetes</taxon>
        <taxon>Peronosporales</taxon>
        <taxon>Peronosporaceae</taxon>
        <taxon>Phytophthora</taxon>
    </lineage>
</organism>
<keyword evidence="1" id="KW-0175">Coiled coil</keyword>
<feature type="coiled-coil region" evidence="1">
    <location>
        <begin position="47"/>
        <end position="81"/>
    </location>
</feature>